<feature type="domain" description="ABC transmembrane type-1" evidence="8">
    <location>
        <begin position="85"/>
        <end position="296"/>
    </location>
</feature>
<dbReference type="Pfam" id="PF00528">
    <property type="entry name" value="BPD_transp_1"/>
    <property type="match status" value="1"/>
</dbReference>
<dbReference type="CDD" id="cd06261">
    <property type="entry name" value="TM_PBP2"/>
    <property type="match status" value="1"/>
</dbReference>
<dbReference type="InterPro" id="IPR000515">
    <property type="entry name" value="MetI-like"/>
</dbReference>
<dbReference type="EMBL" id="BOMF01000107">
    <property type="protein sequence ID" value="GID48746.1"/>
    <property type="molecule type" value="Genomic_DNA"/>
</dbReference>
<dbReference type="InterPro" id="IPR050809">
    <property type="entry name" value="UgpAE/MalFG_permease"/>
</dbReference>
<evidence type="ECO:0000259" key="8">
    <source>
        <dbReference type="PROSITE" id="PS50928"/>
    </source>
</evidence>
<evidence type="ECO:0000256" key="2">
    <source>
        <dbReference type="ARBA" id="ARBA00022448"/>
    </source>
</evidence>
<comment type="similarity">
    <text evidence="7">Belongs to the binding-protein-dependent transport system permease family.</text>
</comment>
<keyword evidence="5 7" id="KW-1133">Transmembrane helix</keyword>
<comment type="subcellular location">
    <subcellularLocation>
        <location evidence="1 7">Cell membrane</location>
        <topology evidence="1 7">Multi-pass membrane protein</topology>
    </subcellularLocation>
</comment>
<comment type="caution">
    <text evidence="9">The sequence shown here is derived from an EMBL/GenBank/DDBJ whole genome shotgun (WGS) entry which is preliminary data.</text>
</comment>
<feature type="transmembrane region" description="Helical" evidence="7">
    <location>
        <begin position="88"/>
        <end position="110"/>
    </location>
</feature>
<evidence type="ECO:0000256" key="6">
    <source>
        <dbReference type="ARBA" id="ARBA00023136"/>
    </source>
</evidence>
<keyword evidence="3" id="KW-1003">Cell membrane</keyword>
<feature type="transmembrane region" description="Helical" evidence="7">
    <location>
        <begin position="122"/>
        <end position="142"/>
    </location>
</feature>
<evidence type="ECO:0000256" key="5">
    <source>
        <dbReference type="ARBA" id="ARBA00022989"/>
    </source>
</evidence>
<dbReference type="Gene3D" id="1.10.3720.10">
    <property type="entry name" value="MetI-like"/>
    <property type="match status" value="1"/>
</dbReference>
<accession>A0ABQ3WRE4</accession>
<feature type="transmembrane region" description="Helical" evidence="7">
    <location>
        <begin position="168"/>
        <end position="191"/>
    </location>
</feature>
<feature type="transmembrane region" description="Helical" evidence="7">
    <location>
        <begin position="21"/>
        <end position="42"/>
    </location>
</feature>
<dbReference type="PROSITE" id="PS50928">
    <property type="entry name" value="ABC_TM1"/>
    <property type="match status" value="1"/>
</dbReference>
<keyword evidence="2 7" id="KW-0813">Transport</keyword>
<dbReference type="PANTHER" id="PTHR43227:SF7">
    <property type="entry name" value="ARABINOOLIGOSACCHARIDES TRANSPORT SYSTEM PERMEASE PROTEIN ARAP"/>
    <property type="match status" value="1"/>
</dbReference>
<name>A0ABQ3WRE4_9ACTN</name>
<keyword evidence="6 7" id="KW-0472">Membrane</keyword>
<dbReference type="RefSeq" id="WP_204298909.1">
    <property type="nucleotide sequence ID" value="NZ_BAAAGQ010000033.1"/>
</dbReference>
<evidence type="ECO:0000256" key="7">
    <source>
        <dbReference type="RuleBase" id="RU363032"/>
    </source>
</evidence>
<organism evidence="9">
    <name type="scientific">Actinoplanes campanulatus</name>
    <dbReference type="NCBI Taxonomy" id="113559"/>
    <lineage>
        <taxon>Bacteria</taxon>
        <taxon>Bacillati</taxon>
        <taxon>Actinomycetota</taxon>
        <taxon>Actinomycetes</taxon>
        <taxon>Micromonosporales</taxon>
        <taxon>Micromonosporaceae</taxon>
        <taxon>Actinoplanes</taxon>
    </lineage>
</organism>
<sequence length="304" mass="32846">MTAVTPEAKPRMTAQVFGRHPVGLLLSAPYAVYVAAVFAYPLGMAVWISFHDYIFTAPGVGVPRPFVGIDNYTTALADPAVRRSFVNILIFLVINVPLTVVLSLLLATALNAAIPFRTFFRVSFYVPYVTASVAVVGVWLFLFSSDGLVNQVLGDLAPDPSWLINEKWAMPSIALFVTWKQLGFFILLYLAALQNVPRELYESAAVDGAGRWRSFRAVTIPGVRPATTLVTLLAIITGANLFTEPYLLTNGGGPSGTSASPVLLMYQRGIEQQHPDVAAAIGVLLVAGVLLLAGAQRLLERRRG</sequence>
<feature type="transmembrane region" description="Helical" evidence="7">
    <location>
        <begin position="223"/>
        <end position="242"/>
    </location>
</feature>
<protein>
    <submittedName>
        <fullName evidence="9">ABC transporter permease</fullName>
    </submittedName>
</protein>
<evidence type="ECO:0000256" key="4">
    <source>
        <dbReference type="ARBA" id="ARBA00022692"/>
    </source>
</evidence>
<evidence type="ECO:0000313" key="9">
    <source>
        <dbReference type="EMBL" id="GID48746.1"/>
    </source>
</evidence>
<keyword evidence="4 7" id="KW-0812">Transmembrane</keyword>
<gene>
    <name evidence="9" type="ORF">Aca07nite_60210</name>
</gene>
<evidence type="ECO:0000256" key="1">
    <source>
        <dbReference type="ARBA" id="ARBA00004651"/>
    </source>
</evidence>
<proteinExistence type="inferred from homology"/>
<dbReference type="InterPro" id="IPR035906">
    <property type="entry name" value="MetI-like_sf"/>
</dbReference>
<dbReference type="SUPFAM" id="SSF161098">
    <property type="entry name" value="MetI-like"/>
    <property type="match status" value="1"/>
</dbReference>
<reference evidence="9" key="1">
    <citation type="submission" date="2021-01" db="EMBL/GenBank/DDBJ databases">
        <title>Whole genome shotgun sequence of Actinoplanes capillaceus NBRC 16408.</title>
        <authorList>
            <person name="Komaki H."/>
            <person name="Tamura T."/>
        </authorList>
    </citation>
    <scope>NUCLEOTIDE SEQUENCE [LARGE SCALE GENOMIC DNA]</scope>
    <source>
        <strain evidence="9">NBRC 16408</strain>
    </source>
</reference>
<evidence type="ECO:0000256" key="3">
    <source>
        <dbReference type="ARBA" id="ARBA00022475"/>
    </source>
</evidence>
<feature type="transmembrane region" description="Helical" evidence="7">
    <location>
        <begin position="277"/>
        <end position="295"/>
    </location>
</feature>
<dbReference type="PANTHER" id="PTHR43227">
    <property type="entry name" value="BLL4140 PROTEIN"/>
    <property type="match status" value="1"/>
</dbReference>